<dbReference type="AlphaFoldDB" id="A0A9N8V7U4"/>
<sequence>MSMNPCNHRIIVPDCNQKLFEKIALSNSRLAQMNLIEDGELLGKFATGVVPTEIWGIFGGSQISPDSSVVLSWDAFQSNSEPGGYPQIAPNFIIE</sequence>
<dbReference type="Proteomes" id="UP000789706">
    <property type="component" value="Unassembled WGS sequence"/>
</dbReference>
<gene>
    <name evidence="1" type="ORF">DEBURN_LOCUS1468</name>
</gene>
<organism evidence="1 2">
    <name type="scientific">Diversispora eburnea</name>
    <dbReference type="NCBI Taxonomy" id="1213867"/>
    <lineage>
        <taxon>Eukaryota</taxon>
        <taxon>Fungi</taxon>
        <taxon>Fungi incertae sedis</taxon>
        <taxon>Mucoromycota</taxon>
        <taxon>Glomeromycotina</taxon>
        <taxon>Glomeromycetes</taxon>
        <taxon>Diversisporales</taxon>
        <taxon>Diversisporaceae</taxon>
        <taxon>Diversispora</taxon>
    </lineage>
</organism>
<name>A0A9N8V7U4_9GLOM</name>
<evidence type="ECO:0000313" key="2">
    <source>
        <dbReference type="Proteomes" id="UP000789706"/>
    </source>
</evidence>
<comment type="caution">
    <text evidence="1">The sequence shown here is derived from an EMBL/GenBank/DDBJ whole genome shotgun (WGS) entry which is preliminary data.</text>
</comment>
<keyword evidence="2" id="KW-1185">Reference proteome</keyword>
<reference evidence="1" key="1">
    <citation type="submission" date="2021-06" db="EMBL/GenBank/DDBJ databases">
        <authorList>
            <person name="Kallberg Y."/>
            <person name="Tangrot J."/>
            <person name="Rosling A."/>
        </authorList>
    </citation>
    <scope>NUCLEOTIDE SEQUENCE</scope>
    <source>
        <strain evidence="1">AZ414A</strain>
    </source>
</reference>
<dbReference type="EMBL" id="CAJVPK010000065">
    <property type="protein sequence ID" value="CAG8441384.1"/>
    <property type="molecule type" value="Genomic_DNA"/>
</dbReference>
<protein>
    <submittedName>
        <fullName evidence="1">1439_t:CDS:1</fullName>
    </submittedName>
</protein>
<accession>A0A9N8V7U4</accession>
<proteinExistence type="predicted"/>
<evidence type="ECO:0000313" key="1">
    <source>
        <dbReference type="EMBL" id="CAG8441384.1"/>
    </source>
</evidence>